<dbReference type="EMBL" id="JANBTW010000004">
    <property type="protein sequence ID" value="KAJ2680607.1"/>
    <property type="molecule type" value="Genomic_DNA"/>
</dbReference>
<feature type="chain" id="PRO_5040766323" evidence="1">
    <location>
        <begin position="23"/>
        <end position="152"/>
    </location>
</feature>
<comment type="caution">
    <text evidence="2">The sequence shown here is derived from an EMBL/GenBank/DDBJ whole genome shotgun (WGS) entry which is preliminary data.</text>
</comment>
<dbReference type="Proteomes" id="UP001151518">
    <property type="component" value="Unassembled WGS sequence"/>
</dbReference>
<gene>
    <name evidence="2" type="ORF">GGI25_000580</name>
</gene>
<keyword evidence="1" id="KW-0732">Signal</keyword>
<protein>
    <submittedName>
        <fullName evidence="2">Uncharacterized protein</fullName>
    </submittedName>
</protein>
<dbReference type="AlphaFoldDB" id="A0A9W8GCJ9"/>
<accession>A0A9W8GCJ9</accession>
<sequence>MAAKVGIILLIASLALVQTALGIFYIPTTSIDNTQAFYESASAHWHDIHGSIDEQVHGLASSKDYGAYVLMTSIYGANVPETFDARYVNSLMDKLREIGPRTWDDEELQRISATFQLAHQSAYVISAAQQKSAQLCAPAAALAFLLLLTLGA</sequence>
<name>A0A9W8GCJ9_9FUNG</name>
<proteinExistence type="predicted"/>
<evidence type="ECO:0000313" key="3">
    <source>
        <dbReference type="Proteomes" id="UP001151518"/>
    </source>
</evidence>
<organism evidence="2 3">
    <name type="scientific">Coemansia spiralis</name>
    <dbReference type="NCBI Taxonomy" id="417178"/>
    <lineage>
        <taxon>Eukaryota</taxon>
        <taxon>Fungi</taxon>
        <taxon>Fungi incertae sedis</taxon>
        <taxon>Zoopagomycota</taxon>
        <taxon>Kickxellomycotina</taxon>
        <taxon>Kickxellomycetes</taxon>
        <taxon>Kickxellales</taxon>
        <taxon>Kickxellaceae</taxon>
        <taxon>Coemansia</taxon>
    </lineage>
</organism>
<feature type="signal peptide" evidence="1">
    <location>
        <begin position="1"/>
        <end position="22"/>
    </location>
</feature>
<evidence type="ECO:0000256" key="1">
    <source>
        <dbReference type="SAM" id="SignalP"/>
    </source>
</evidence>
<reference evidence="2" key="1">
    <citation type="submission" date="2022-07" db="EMBL/GenBank/DDBJ databases">
        <title>Phylogenomic reconstructions and comparative analyses of Kickxellomycotina fungi.</title>
        <authorList>
            <person name="Reynolds N.K."/>
            <person name="Stajich J.E."/>
            <person name="Barry K."/>
            <person name="Grigoriev I.V."/>
            <person name="Crous P."/>
            <person name="Smith M.E."/>
        </authorList>
    </citation>
    <scope>NUCLEOTIDE SEQUENCE</scope>
    <source>
        <strain evidence="2">NRRL 3115</strain>
    </source>
</reference>
<dbReference type="OrthoDB" id="5582567at2759"/>
<evidence type="ECO:0000313" key="2">
    <source>
        <dbReference type="EMBL" id="KAJ2680607.1"/>
    </source>
</evidence>